<evidence type="ECO:0000259" key="1">
    <source>
        <dbReference type="PROSITE" id="PS51186"/>
    </source>
</evidence>
<protein>
    <submittedName>
        <fullName evidence="2">Predicted N-acyltransferase, GNAT family</fullName>
    </submittedName>
</protein>
<reference evidence="3" key="1">
    <citation type="submission" date="2016-10" db="EMBL/GenBank/DDBJ databases">
        <authorList>
            <person name="Varghese N."/>
            <person name="Submissions S."/>
        </authorList>
    </citation>
    <scope>NUCLEOTIDE SEQUENCE [LARGE SCALE GENOMIC DNA]</scope>
    <source>
        <strain evidence="3">DSM 45843</strain>
    </source>
</reference>
<dbReference type="CDD" id="cd04301">
    <property type="entry name" value="NAT_SF"/>
    <property type="match status" value="1"/>
</dbReference>
<dbReference type="Proteomes" id="UP000199088">
    <property type="component" value="Unassembled WGS sequence"/>
</dbReference>
<keyword evidence="2" id="KW-0808">Transferase</keyword>
<organism evidence="2 3">
    <name type="scientific">Klenkia soli</name>
    <dbReference type="NCBI Taxonomy" id="1052260"/>
    <lineage>
        <taxon>Bacteria</taxon>
        <taxon>Bacillati</taxon>
        <taxon>Actinomycetota</taxon>
        <taxon>Actinomycetes</taxon>
        <taxon>Geodermatophilales</taxon>
        <taxon>Geodermatophilaceae</taxon>
        <taxon>Klenkia</taxon>
    </lineage>
</organism>
<accession>A0A1H0CRX4</accession>
<dbReference type="InterPro" id="IPR016181">
    <property type="entry name" value="Acyl_CoA_acyltransferase"/>
</dbReference>
<dbReference type="Gene3D" id="3.40.630.30">
    <property type="match status" value="1"/>
</dbReference>
<dbReference type="GO" id="GO:0016747">
    <property type="term" value="F:acyltransferase activity, transferring groups other than amino-acyl groups"/>
    <property type="evidence" value="ECO:0007669"/>
    <property type="project" value="InterPro"/>
</dbReference>
<sequence>MSTVRIERVAARDTYELRSRVLRQGRPVQITGDDAPSTVHLAALTDEGQVVGVVRFHPQVCQWRDTEYAWQLRGMATDPEVRGLGAGRALVAEGLVQISRAGADLVWCDAREAAVGFYERIGFTVVTQPYDLPPVGAHLGMVLDLPIR</sequence>
<dbReference type="InterPro" id="IPR000182">
    <property type="entry name" value="GNAT_dom"/>
</dbReference>
<dbReference type="AlphaFoldDB" id="A0A1H0CRX4"/>
<keyword evidence="3" id="KW-1185">Reference proteome</keyword>
<dbReference type="SUPFAM" id="SSF55729">
    <property type="entry name" value="Acyl-CoA N-acyltransferases (Nat)"/>
    <property type="match status" value="1"/>
</dbReference>
<name>A0A1H0CRX4_9ACTN</name>
<dbReference type="STRING" id="1052260.SAMN05660199_00392"/>
<proteinExistence type="predicted"/>
<gene>
    <name evidence="2" type="ORF">SAMN05660199_00392</name>
</gene>
<dbReference type="EMBL" id="FNIR01000001">
    <property type="protein sequence ID" value="SDN60652.1"/>
    <property type="molecule type" value="Genomic_DNA"/>
</dbReference>
<evidence type="ECO:0000313" key="3">
    <source>
        <dbReference type="Proteomes" id="UP000199088"/>
    </source>
</evidence>
<dbReference type="Pfam" id="PF00583">
    <property type="entry name" value="Acetyltransf_1"/>
    <property type="match status" value="1"/>
</dbReference>
<feature type="domain" description="N-acetyltransferase" evidence="1">
    <location>
        <begin position="1"/>
        <end position="146"/>
    </location>
</feature>
<evidence type="ECO:0000313" key="2">
    <source>
        <dbReference type="EMBL" id="SDN60652.1"/>
    </source>
</evidence>
<dbReference type="PROSITE" id="PS51186">
    <property type="entry name" value="GNAT"/>
    <property type="match status" value="1"/>
</dbReference>
<dbReference type="RefSeq" id="WP_242653718.1">
    <property type="nucleotide sequence ID" value="NZ_FNIR01000001.1"/>
</dbReference>
<keyword evidence="2" id="KW-0012">Acyltransferase</keyword>